<dbReference type="Pfam" id="PF00646">
    <property type="entry name" value="F-box"/>
    <property type="match status" value="1"/>
</dbReference>
<dbReference type="OMA" id="VEDWICT"/>
<organism evidence="2 3">
    <name type="scientific">Rosa chinensis</name>
    <name type="common">China rose</name>
    <dbReference type="NCBI Taxonomy" id="74649"/>
    <lineage>
        <taxon>Eukaryota</taxon>
        <taxon>Viridiplantae</taxon>
        <taxon>Streptophyta</taxon>
        <taxon>Embryophyta</taxon>
        <taxon>Tracheophyta</taxon>
        <taxon>Spermatophyta</taxon>
        <taxon>Magnoliopsida</taxon>
        <taxon>eudicotyledons</taxon>
        <taxon>Gunneridae</taxon>
        <taxon>Pentapetalae</taxon>
        <taxon>rosids</taxon>
        <taxon>fabids</taxon>
        <taxon>Rosales</taxon>
        <taxon>Rosaceae</taxon>
        <taxon>Rosoideae</taxon>
        <taxon>Rosoideae incertae sedis</taxon>
        <taxon>Rosa</taxon>
    </lineage>
</organism>
<dbReference type="SMART" id="SM00579">
    <property type="entry name" value="FBD"/>
    <property type="match status" value="1"/>
</dbReference>
<dbReference type="EMBL" id="PDCK01000043">
    <property type="protein sequence ID" value="PRQ33719.1"/>
    <property type="molecule type" value="Genomic_DNA"/>
</dbReference>
<dbReference type="PANTHER" id="PTHR31900">
    <property type="entry name" value="F-BOX/RNI SUPERFAMILY PROTEIN-RELATED"/>
    <property type="match status" value="1"/>
</dbReference>
<dbReference type="Pfam" id="PF24758">
    <property type="entry name" value="LRR_At5g56370"/>
    <property type="match status" value="1"/>
</dbReference>
<dbReference type="Gene3D" id="3.80.10.10">
    <property type="entry name" value="Ribonuclease Inhibitor"/>
    <property type="match status" value="1"/>
</dbReference>
<dbReference type="Proteomes" id="UP000238479">
    <property type="component" value="Chromosome 5"/>
</dbReference>
<dbReference type="Gramene" id="PRQ33719">
    <property type="protein sequence ID" value="PRQ33719"/>
    <property type="gene ID" value="RchiOBHm_Chr5g0060761"/>
</dbReference>
<dbReference type="CDD" id="cd22160">
    <property type="entry name" value="F-box_AtFBL13-like"/>
    <property type="match status" value="1"/>
</dbReference>
<dbReference type="STRING" id="74649.A0A2P6QHR6"/>
<protein>
    <submittedName>
        <fullName evidence="2">Putative F-box domain, FBD domain, leucine-rich repeat domain, L domain-containing protein</fullName>
    </submittedName>
</protein>
<dbReference type="SUPFAM" id="SSF81383">
    <property type="entry name" value="F-box domain"/>
    <property type="match status" value="1"/>
</dbReference>
<dbReference type="Pfam" id="PF08387">
    <property type="entry name" value="FBD"/>
    <property type="match status" value="1"/>
</dbReference>
<accession>A0A2P6QHR6</accession>
<dbReference type="Gene3D" id="1.20.1280.50">
    <property type="match status" value="1"/>
</dbReference>
<name>A0A2P6QHR6_ROSCH</name>
<evidence type="ECO:0000313" key="2">
    <source>
        <dbReference type="EMBL" id="PRQ33719.1"/>
    </source>
</evidence>
<gene>
    <name evidence="2" type="ORF">RchiOBHm_Chr5g0060761</name>
</gene>
<dbReference type="SUPFAM" id="SSF52047">
    <property type="entry name" value="RNI-like"/>
    <property type="match status" value="1"/>
</dbReference>
<evidence type="ECO:0000313" key="3">
    <source>
        <dbReference type="Proteomes" id="UP000238479"/>
    </source>
</evidence>
<evidence type="ECO:0000259" key="1">
    <source>
        <dbReference type="SMART" id="SM00579"/>
    </source>
</evidence>
<dbReference type="InterPro" id="IPR050232">
    <property type="entry name" value="FBL13/AtMIF1-like"/>
</dbReference>
<dbReference type="InterPro" id="IPR036047">
    <property type="entry name" value="F-box-like_dom_sf"/>
</dbReference>
<dbReference type="InterPro" id="IPR001810">
    <property type="entry name" value="F-box_dom"/>
</dbReference>
<proteinExistence type="predicted"/>
<dbReference type="InterPro" id="IPR053781">
    <property type="entry name" value="F-box_AtFBL13-like"/>
</dbReference>
<keyword evidence="3" id="KW-1185">Reference proteome</keyword>
<dbReference type="InterPro" id="IPR055411">
    <property type="entry name" value="LRR_FXL15/At3g58940/PEG3-like"/>
</dbReference>
<dbReference type="PANTHER" id="PTHR31900:SF34">
    <property type="entry name" value="EMB|CAB62440.1-RELATED"/>
    <property type="match status" value="1"/>
</dbReference>
<reference evidence="2 3" key="1">
    <citation type="journal article" date="2018" name="Nat. Genet.">
        <title>The Rosa genome provides new insights in the design of modern roses.</title>
        <authorList>
            <person name="Bendahmane M."/>
        </authorList>
    </citation>
    <scope>NUCLEOTIDE SEQUENCE [LARGE SCALE GENOMIC DNA]</scope>
    <source>
        <strain evidence="3">cv. Old Blush</strain>
    </source>
</reference>
<dbReference type="InterPro" id="IPR032675">
    <property type="entry name" value="LRR_dom_sf"/>
</dbReference>
<sequence length="415" mass="47559">MLKRGARVREDRISELPKALVCHILSFIPTIEAVRTTVLSKRWNDMWTSVTSLDFDDDRERLPVLIRYLSDADCVEDWICTAVRRTVVELYIYFTCPDKEFAIPRSVFKCKTLRALRLELRCNTILSEFPPSGCFPNLKFLHVTFEYPEVNLPEMLFSHCPAVEDMIIDGVANDIKYVFDVSAPKLKSLRICLVGTSYELDENDVHINTPNLEKLVLERVSLSDYNLENSKSLVSASISFNAISASEYVSFSTCATALLAGISNSYCCSLGNFDGNSLLWVSYLPVFINLKKLDPLLHERNYWEVLAELLSRAPKLEDIVLEDKTKCDIEYSELSWNPPWTAPICLLSHLQTITIKGFKGRKVEMGVAKYLLSKGYVLNKLTLYTGFLYTEAEEMYKKFLTFHRVMSCQVKFIKM</sequence>
<comment type="caution">
    <text evidence="2">The sequence shown here is derived from an EMBL/GenBank/DDBJ whole genome shotgun (WGS) entry which is preliminary data.</text>
</comment>
<dbReference type="AlphaFoldDB" id="A0A2P6QHR6"/>
<dbReference type="InterPro" id="IPR006566">
    <property type="entry name" value="FBD"/>
</dbReference>
<feature type="domain" description="FBD" evidence="1">
    <location>
        <begin position="344"/>
        <end position="413"/>
    </location>
</feature>